<gene>
    <name evidence="1" type="ORF">OLW01_00665</name>
</gene>
<evidence type="ECO:0000313" key="2">
    <source>
        <dbReference type="Proteomes" id="UP001163726"/>
    </source>
</evidence>
<dbReference type="RefSeq" id="WP_268074665.1">
    <property type="nucleotide sequence ID" value="NZ_CP109965.1"/>
</dbReference>
<evidence type="ECO:0000313" key="1">
    <source>
        <dbReference type="EMBL" id="WAJ70363.1"/>
    </source>
</evidence>
<sequence length="86" mass="9377">MIGWYKLDLGDAMLADARLDEVKAQLSAVCNAKEPAVLQALSRYESKGVHCHLILYITADLQDKALLVGATACEPPPINGCEFLFK</sequence>
<name>A0ABY7ALE6_9ALTE</name>
<protein>
    <submittedName>
        <fullName evidence="1">Uncharacterized protein</fullName>
    </submittedName>
</protein>
<organism evidence="1 2">
    <name type="scientific">Catenovulum adriaticum</name>
    <dbReference type="NCBI Taxonomy" id="2984846"/>
    <lineage>
        <taxon>Bacteria</taxon>
        <taxon>Pseudomonadati</taxon>
        <taxon>Pseudomonadota</taxon>
        <taxon>Gammaproteobacteria</taxon>
        <taxon>Alteromonadales</taxon>
        <taxon>Alteromonadaceae</taxon>
        <taxon>Catenovulum</taxon>
    </lineage>
</organism>
<proteinExistence type="predicted"/>
<reference evidence="1" key="1">
    <citation type="submission" date="2022-10" db="EMBL/GenBank/DDBJ databases">
        <title>Catenovulum adriacola sp. nov. isolated in the Harbour of Susak.</title>
        <authorList>
            <person name="Schoch T."/>
            <person name="Reich S.J."/>
            <person name="Stoeferle S."/>
            <person name="Flaiz M."/>
            <person name="Kazda M."/>
            <person name="Riedel C.U."/>
            <person name="Duerre P."/>
        </authorList>
    </citation>
    <scope>NUCLEOTIDE SEQUENCE</scope>
    <source>
        <strain evidence="1">TS8</strain>
    </source>
</reference>
<keyword evidence="2" id="KW-1185">Reference proteome</keyword>
<dbReference type="EMBL" id="CP109965">
    <property type="protein sequence ID" value="WAJ70363.1"/>
    <property type="molecule type" value="Genomic_DNA"/>
</dbReference>
<dbReference type="Proteomes" id="UP001163726">
    <property type="component" value="Chromosome"/>
</dbReference>
<accession>A0ABY7ALE6</accession>